<dbReference type="GO" id="GO:0051301">
    <property type="term" value="P:cell division"/>
    <property type="evidence" value="ECO:0007669"/>
    <property type="project" value="UniProtKB-UniRule"/>
</dbReference>
<evidence type="ECO:0000256" key="9">
    <source>
        <dbReference type="ARBA" id="ARBA00023328"/>
    </source>
</evidence>
<gene>
    <name evidence="12" type="primary">SPC24</name>
    <name evidence="12" type="ORF">BGZ80_004684</name>
</gene>
<dbReference type="Gene3D" id="3.30.160.430">
    <property type="match status" value="1"/>
</dbReference>
<comment type="function">
    <text evidence="10">Acts as a component of the essential kinetochore-associated NDC80 complex, which is required for chromosome segregation and spindle checkpoint activity.</text>
</comment>
<feature type="region of interest" description="Disordered" evidence="11">
    <location>
        <begin position="120"/>
        <end position="141"/>
    </location>
</feature>
<dbReference type="Pfam" id="PF08286">
    <property type="entry name" value="Spc24"/>
    <property type="match status" value="1"/>
</dbReference>
<dbReference type="EMBL" id="JAAAID010002365">
    <property type="protein sequence ID" value="KAG0007413.1"/>
    <property type="molecule type" value="Genomic_DNA"/>
</dbReference>
<dbReference type="AlphaFoldDB" id="A0A9P6SVW6"/>
<keyword evidence="8 10" id="KW-0131">Cell cycle</keyword>
<keyword evidence="13" id="KW-1185">Reference proteome</keyword>
<dbReference type="PANTHER" id="PTHR22142">
    <property type="match status" value="1"/>
</dbReference>
<keyword evidence="6" id="KW-0175">Coiled coil</keyword>
<evidence type="ECO:0000256" key="8">
    <source>
        <dbReference type="ARBA" id="ARBA00023306"/>
    </source>
</evidence>
<dbReference type="GO" id="GO:0005634">
    <property type="term" value="C:nucleus"/>
    <property type="evidence" value="ECO:0007669"/>
    <property type="project" value="UniProtKB-SubCell"/>
</dbReference>
<keyword evidence="2 10" id="KW-0158">Chromosome</keyword>
<comment type="subcellular location">
    <subcellularLocation>
        <location evidence="10">Nucleus</location>
    </subcellularLocation>
    <subcellularLocation>
        <location evidence="10">Chromosome</location>
        <location evidence="10">Centromere</location>
        <location evidence="10">Kinetochore</location>
    </subcellularLocation>
</comment>
<keyword evidence="3 10" id="KW-0132">Cell division</keyword>
<dbReference type="InterPro" id="IPR038066">
    <property type="entry name" value="Spc24_Fungi_globular_sf"/>
</dbReference>
<evidence type="ECO:0000256" key="10">
    <source>
        <dbReference type="RuleBase" id="RU368011"/>
    </source>
</evidence>
<dbReference type="GO" id="GO:0031262">
    <property type="term" value="C:Ndc80 complex"/>
    <property type="evidence" value="ECO:0007669"/>
    <property type="project" value="TreeGrafter"/>
</dbReference>
<evidence type="ECO:0000256" key="1">
    <source>
        <dbReference type="ARBA" id="ARBA00007804"/>
    </source>
</evidence>
<keyword evidence="9 10" id="KW-0137">Centromere</keyword>
<evidence type="ECO:0000313" key="12">
    <source>
        <dbReference type="EMBL" id="KAG0007413.1"/>
    </source>
</evidence>
<dbReference type="GO" id="GO:0008017">
    <property type="term" value="F:microtubule binding"/>
    <property type="evidence" value="ECO:0007669"/>
    <property type="project" value="TreeGrafter"/>
</dbReference>
<keyword evidence="4 10" id="KW-0498">Mitosis</keyword>
<comment type="similarity">
    <text evidence="1 10">Belongs to the SPC24 family.</text>
</comment>
<accession>A0A9P6SVW6</accession>
<reference evidence="12" key="1">
    <citation type="journal article" date="2020" name="Fungal Divers.">
        <title>Resolving the Mortierellaceae phylogeny through synthesis of multi-gene phylogenetics and phylogenomics.</title>
        <authorList>
            <person name="Vandepol N."/>
            <person name="Liber J."/>
            <person name="Desiro A."/>
            <person name="Na H."/>
            <person name="Kennedy M."/>
            <person name="Barry K."/>
            <person name="Grigoriev I.V."/>
            <person name="Miller A.N."/>
            <person name="O'Donnell K."/>
            <person name="Stajich J.E."/>
            <person name="Bonito G."/>
        </authorList>
    </citation>
    <scope>NUCLEOTIDE SEQUENCE</scope>
    <source>
        <strain evidence="12">NRRL 2769</strain>
    </source>
</reference>
<dbReference type="Proteomes" id="UP000703661">
    <property type="component" value="Unassembled WGS sequence"/>
</dbReference>
<dbReference type="InterPro" id="IPR013252">
    <property type="entry name" value="Ndc80_Spc24"/>
</dbReference>
<evidence type="ECO:0000256" key="7">
    <source>
        <dbReference type="ARBA" id="ARBA00023242"/>
    </source>
</evidence>
<comment type="caution">
    <text evidence="12">The sequence shown here is derived from an EMBL/GenBank/DDBJ whole genome shotgun (WGS) entry which is preliminary data.</text>
</comment>
<evidence type="ECO:0000256" key="4">
    <source>
        <dbReference type="ARBA" id="ARBA00022776"/>
    </source>
</evidence>
<protein>
    <recommendedName>
        <fullName evidence="10">Kinetochore protein Spc24</fullName>
    </recommendedName>
</protein>
<evidence type="ECO:0000256" key="11">
    <source>
        <dbReference type="SAM" id="MobiDB-lite"/>
    </source>
</evidence>
<evidence type="ECO:0000256" key="5">
    <source>
        <dbReference type="ARBA" id="ARBA00022838"/>
    </source>
</evidence>
<evidence type="ECO:0000256" key="6">
    <source>
        <dbReference type="ARBA" id="ARBA00023054"/>
    </source>
</evidence>
<organism evidence="12 13">
    <name type="scientific">Entomortierella chlamydospora</name>
    <dbReference type="NCBI Taxonomy" id="101097"/>
    <lineage>
        <taxon>Eukaryota</taxon>
        <taxon>Fungi</taxon>
        <taxon>Fungi incertae sedis</taxon>
        <taxon>Mucoromycota</taxon>
        <taxon>Mortierellomycotina</taxon>
        <taxon>Mortierellomycetes</taxon>
        <taxon>Mortierellales</taxon>
        <taxon>Mortierellaceae</taxon>
        <taxon>Entomortierella</taxon>
    </lineage>
</organism>
<dbReference type="PANTHER" id="PTHR22142:SF2">
    <property type="entry name" value="KINETOCHORE PROTEIN SPC24"/>
    <property type="match status" value="1"/>
</dbReference>
<dbReference type="GO" id="GO:0007059">
    <property type="term" value="P:chromosome segregation"/>
    <property type="evidence" value="ECO:0007669"/>
    <property type="project" value="TreeGrafter"/>
</dbReference>
<feature type="compositionally biased region" description="Polar residues" evidence="11">
    <location>
        <begin position="124"/>
        <end position="140"/>
    </location>
</feature>
<keyword evidence="7 10" id="KW-0539">Nucleus</keyword>
<sequence length="222" mass="25062">MDENIIPLIQDVASQFQRSGSDLKKIQKTIQDIRETEKVRREALQDTRSLLQKMSRDLQLSRSKGSREHVDPDSINHEGYIQSLDSKTFAIAKVIQDMDQDIASLEAEVHQLRMQSLELDSSHKSGLTPNGKNAPSNENGIAQDGEVALDDVEDILDDTAHATAVLRLQLYRGLGVEMLENDLGIYSKARVRSNARNDVHLVKFDDQLSPYFQTNLIWEFAS</sequence>
<keyword evidence="5 10" id="KW-0995">Kinetochore</keyword>
<name>A0A9P6SVW6_9FUNG</name>
<evidence type="ECO:0000256" key="2">
    <source>
        <dbReference type="ARBA" id="ARBA00022454"/>
    </source>
</evidence>
<evidence type="ECO:0000256" key="3">
    <source>
        <dbReference type="ARBA" id="ARBA00022618"/>
    </source>
</evidence>
<dbReference type="SUPFAM" id="SSF143026">
    <property type="entry name" value="Kinetochore globular domain"/>
    <property type="match status" value="1"/>
</dbReference>
<comment type="subunit">
    <text evidence="10">Component of the NDC80 complex.</text>
</comment>
<evidence type="ECO:0000313" key="13">
    <source>
        <dbReference type="Proteomes" id="UP000703661"/>
    </source>
</evidence>
<dbReference type="CDD" id="cd11565">
    <property type="entry name" value="RWD_Spc24"/>
    <property type="match status" value="1"/>
</dbReference>
<proteinExistence type="inferred from homology"/>